<dbReference type="InterPro" id="IPR036875">
    <property type="entry name" value="Znf_CCHC_sf"/>
</dbReference>
<dbReference type="AlphaFoldDB" id="A0AAV4GI39"/>
<comment type="caution">
    <text evidence="2">The sequence shown here is derived from an EMBL/GenBank/DDBJ whole genome shotgun (WGS) entry which is preliminary data.</text>
</comment>
<dbReference type="Gene3D" id="4.10.60.10">
    <property type="entry name" value="Zinc finger, CCHC-type"/>
    <property type="match status" value="1"/>
</dbReference>
<feature type="domain" description="CCHC-type" evidence="1">
    <location>
        <begin position="196"/>
        <end position="212"/>
    </location>
</feature>
<proteinExistence type="predicted"/>
<dbReference type="GO" id="GO:0003676">
    <property type="term" value="F:nucleic acid binding"/>
    <property type="evidence" value="ECO:0007669"/>
    <property type="project" value="InterPro"/>
</dbReference>
<accession>A0AAV4GI39</accession>
<reference evidence="2 3" key="1">
    <citation type="journal article" date="2021" name="Elife">
        <title>Chloroplast acquisition without the gene transfer in kleptoplastic sea slugs, Plakobranchus ocellatus.</title>
        <authorList>
            <person name="Maeda T."/>
            <person name="Takahashi S."/>
            <person name="Yoshida T."/>
            <person name="Shimamura S."/>
            <person name="Takaki Y."/>
            <person name="Nagai Y."/>
            <person name="Toyoda A."/>
            <person name="Suzuki Y."/>
            <person name="Arimoto A."/>
            <person name="Ishii H."/>
            <person name="Satoh N."/>
            <person name="Nishiyama T."/>
            <person name="Hasebe M."/>
            <person name="Maruyama T."/>
            <person name="Minagawa J."/>
            <person name="Obokata J."/>
            <person name="Shigenobu S."/>
        </authorList>
    </citation>
    <scope>NUCLEOTIDE SEQUENCE [LARGE SCALE GENOMIC DNA]</scope>
</reference>
<evidence type="ECO:0000259" key="1">
    <source>
        <dbReference type="SMART" id="SM00343"/>
    </source>
</evidence>
<evidence type="ECO:0000313" key="3">
    <source>
        <dbReference type="Proteomes" id="UP000762676"/>
    </source>
</evidence>
<gene>
    <name evidence="2" type="ORF">ElyMa_004161500</name>
</gene>
<evidence type="ECO:0000313" key="2">
    <source>
        <dbReference type="EMBL" id="GFR84944.1"/>
    </source>
</evidence>
<sequence>MSQPVFVLTRNLPGGDAITNYDICVAASKSVGRNGISGAQKIGALWRIYVSGPEARIDLLSKGLTIRNVHVEVSSQNPLIIRGGDGKEIQTTNLVISDIPISIANEAIEAALIKKGITLRSQLKMEGIRDPQGKLTEWLSGRRFALIDLPKTTIDSGINVGLFKGRLFYKEMITEIICRRCLEKGHSARFCTKEEVCLHCKKPGYRAADCSDKIKAGQDEPRKTRTGR</sequence>
<dbReference type="InterPro" id="IPR001878">
    <property type="entry name" value="Znf_CCHC"/>
</dbReference>
<name>A0AAV4GI39_9GAST</name>
<feature type="domain" description="CCHC-type" evidence="1">
    <location>
        <begin position="177"/>
        <end position="193"/>
    </location>
</feature>
<dbReference type="Proteomes" id="UP000762676">
    <property type="component" value="Unassembled WGS sequence"/>
</dbReference>
<protein>
    <recommendedName>
        <fullName evidence="1">CCHC-type domain-containing protein</fullName>
    </recommendedName>
</protein>
<dbReference type="GO" id="GO:0008270">
    <property type="term" value="F:zinc ion binding"/>
    <property type="evidence" value="ECO:0007669"/>
    <property type="project" value="InterPro"/>
</dbReference>
<dbReference type="EMBL" id="BMAT01008436">
    <property type="protein sequence ID" value="GFR84944.1"/>
    <property type="molecule type" value="Genomic_DNA"/>
</dbReference>
<keyword evidence="3" id="KW-1185">Reference proteome</keyword>
<dbReference type="SMART" id="SM00343">
    <property type="entry name" value="ZnF_C2HC"/>
    <property type="match status" value="2"/>
</dbReference>
<organism evidence="2 3">
    <name type="scientific">Elysia marginata</name>
    <dbReference type="NCBI Taxonomy" id="1093978"/>
    <lineage>
        <taxon>Eukaryota</taxon>
        <taxon>Metazoa</taxon>
        <taxon>Spiralia</taxon>
        <taxon>Lophotrochozoa</taxon>
        <taxon>Mollusca</taxon>
        <taxon>Gastropoda</taxon>
        <taxon>Heterobranchia</taxon>
        <taxon>Euthyneura</taxon>
        <taxon>Panpulmonata</taxon>
        <taxon>Sacoglossa</taxon>
        <taxon>Placobranchoidea</taxon>
        <taxon>Plakobranchidae</taxon>
        <taxon>Elysia</taxon>
    </lineage>
</organism>
<dbReference type="SUPFAM" id="SSF57756">
    <property type="entry name" value="Retrovirus zinc finger-like domains"/>
    <property type="match status" value="1"/>
</dbReference>